<evidence type="ECO:0000313" key="3">
    <source>
        <dbReference type="Proteomes" id="UP001396334"/>
    </source>
</evidence>
<feature type="coiled-coil region" evidence="1">
    <location>
        <begin position="24"/>
        <end position="58"/>
    </location>
</feature>
<protein>
    <recommendedName>
        <fullName evidence="4">Protein SKIP34</fullName>
    </recommendedName>
</protein>
<comment type="caution">
    <text evidence="2">The sequence shown here is derived from an EMBL/GenBank/DDBJ whole genome shotgun (WGS) entry which is preliminary data.</text>
</comment>
<evidence type="ECO:0000256" key="1">
    <source>
        <dbReference type="SAM" id="Coils"/>
    </source>
</evidence>
<dbReference type="Proteomes" id="UP001396334">
    <property type="component" value="Unassembled WGS sequence"/>
</dbReference>
<sequence>MCYGQQRRSLSPNRPSRTSNALAVNTLRVRLAETEARLERARAREAELTRRLEEMKRFVSVMEILESYLKQKFLQQQDCVARFFSSLPAK</sequence>
<name>A0ABR2TK18_9ROSI</name>
<keyword evidence="1" id="KW-0175">Coiled coil</keyword>
<evidence type="ECO:0008006" key="4">
    <source>
        <dbReference type="Google" id="ProtNLM"/>
    </source>
</evidence>
<evidence type="ECO:0000313" key="2">
    <source>
        <dbReference type="EMBL" id="KAK9037800.1"/>
    </source>
</evidence>
<proteinExistence type="predicted"/>
<organism evidence="2 3">
    <name type="scientific">Hibiscus sabdariffa</name>
    <name type="common">roselle</name>
    <dbReference type="NCBI Taxonomy" id="183260"/>
    <lineage>
        <taxon>Eukaryota</taxon>
        <taxon>Viridiplantae</taxon>
        <taxon>Streptophyta</taxon>
        <taxon>Embryophyta</taxon>
        <taxon>Tracheophyta</taxon>
        <taxon>Spermatophyta</taxon>
        <taxon>Magnoliopsida</taxon>
        <taxon>eudicotyledons</taxon>
        <taxon>Gunneridae</taxon>
        <taxon>Pentapetalae</taxon>
        <taxon>rosids</taxon>
        <taxon>malvids</taxon>
        <taxon>Malvales</taxon>
        <taxon>Malvaceae</taxon>
        <taxon>Malvoideae</taxon>
        <taxon>Hibiscus</taxon>
    </lineage>
</organism>
<reference evidence="2 3" key="1">
    <citation type="journal article" date="2024" name="G3 (Bethesda)">
        <title>Genome assembly of Hibiscus sabdariffa L. provides insights into metabolisms of medicinal natural products.</title>
        <authorList>
            <person name="Kim T."/>
        </authorList>
    </citation>
    <scope>NUCLEOTIDE SEQUENCE [LARGE SCALE GENOMIC DNA]</scope>
    <source>
        <strain evidence="2">TK-2024</strain>
        <tissue evidence="2">Old leaves</tissue>
    </source>
</reference>
<dbReference type="EMBL" id="JBBPBN010000005">
    <property type="protein sequence ID" value="KAK9037800.1"/>
    <property type="molecule type" value="Genomic_DNA"/>
</dbReference>
<accession>A0ABR2TK18</accession>
<keyword evidence="3" id="KW-1185">Reference proteome</keyword>
<gene>
    <name evidence="2" type="ORF">V6N11_022700</name>
</gene>